<dbReference type="RefSeq" id="WP_338004754.1">
    <property type="nucleotide sequence ID" value="NZ_JAOPKA010000011.1"/>
</dbReference>
<evidence type="ECO:0000259" key="2">
    <source>
        <dbReference type="Pfam" id="PF24035"/>
    </source>
</evidence>
<protein>
    <recommendedName>
        <fullName evidence="2">DUF7344 domain-containing protein</fullName>
    </recommendedName>
</protein>
<dbReference type="InterPro" id="IPR055768">
    <property type="entry name" value="DUF7344"/>
</dbReference>
<feature type="domain" description="DUF7344" evidence="2">
    <location>
        <begin position="25"/>
        <end position="100"/>
    </location>
</feature>
<gene>
    <name evidence="4" type="ORF">OB955_18560</name>
    <name evidence="3" type="ORF">OB960_16280</name>
</gene>
<sequence length="123" mass="13751">MSTGNTAIDVEQFARLTGISTDETYRLLANERTRATIRVLVESEQTLPLEHVARAVAERKLADHPDETVRRVRIALVHSTLPRLEAHGLVTYDRNRKQVRVESPNLQLDGPLDTVASPGRSES</sequence>
<evidence type="ECO:0000313" key="3">
    <source>
        <dbReference type="EMBL" id="MCU4742946.1"/>
    </source>
</evidence>
<dbReference type="EMBL" id="JAOPKA010000011">
    <property type="protein sequence ID" value="MCU4742946.1"/>
    <property type="molecule type" value="Genomic_DNA"/>
</dbReference>
<proteinExistence type="predicted"/>
<comment type="caution">
    <text evidence="3">The sequence shown here is derived from an EMBL/GenBank/DDBJ whole genome shotgun (WGS) entry which is preliminary data.</text>
</comment>
<keyword evidence="5" id="KW-1185">Reference proteome</keyword>
<dbReference type="Proteomes" id="UP001320972">
    <property type="component" value="Unassembled WGS sequence"/>
</dbReference>
<evidence type="ECO:0000313" key="5">
    <source>
        <dbReference type="Proteomes" id="UP001320972"/>
    </source>
</evidence>
<evidence type="ECO:0000256" key="1">
    <source>
        <dbReference type="SAM" id="MobiDB-lite"/>
    </source>
</evidence>
<organism evidence="3 6">
    <name type="scientific">Natronoglomus mannanivorans</name>
    <dbReference type="NCBI Taxonomy" id="2979990"/>
    <lineage>
        <taxon>Archaea</taxon>
        <taxon>Methanobacteriati</taxon>
        <taxon>Methanobacteriota</taxon>
        <taxon>Stenosarchaea group</taxon>
        <taxon>Halobacteria</taxon>
        <taxon>Halobacteriales</taxon>
        <taxon>Natrialbaceae</taxon>
        <taxon>Natronoglomus</taxon>
    </lineage>
</organism>
<evidence type="ECO:0000313" key="4">
    <source>
        <dbReference type="EMBL" id="MCU4974725.1"/>
    </source>
</evidence>
<dbReference type="AlphaFoldDB" id="A0AAP2Z0F8"/>
<dbReference type="Pfam" id="PF24035">
    <property type="entry name" value="DUF7344"/>
    <property type="match status" value="1"/>
</dbReference>
<name>A0AAP2Z0F8_9EURY</name>
<accession>A0AAP2Z0F8</accession>
<reference evidence="3 5" key="1">
    <citation type="submission" date="2022-09" db="EMBL/GenBank/DDBJ databases">
        <title>Enrichment on poylsaccharides allowed isolation of novel metabolic and taxonomic groups of Haloarchaea.</title>
        <authorList>
            <person name="Sorokin D.Y."/>
            <person name="Elcheninov A.G."/>
            <person name="Khizhniak T.V."/>
            <person name="Kolganova T.V."/>
            <person name="Kublanov I.V."/>
        </authorList>
    </citation>
    <scope>NUCLEOTIDE SEQUENCE</scope>
    <source>
        <strain evidence="4 5">AArc-m2/3/4</strain>
        <strain evidence="3">AArc-xg1-1</strain>
    </source>
</reference>
<evidence type="ECO:0000313" key="6">
    <source>
        <dbReference type="Proteomes" id="UP001321018"/>
    </source>
</evidence>
<dbReference type="Proteomes" id="UP001321018">
    <property type="component" value="Unassembled WGS sequence"/>
</dbReference>
<feature type="region of interest" description="Disordered" evidence="1">
    <location>
        <begin position="101"/>
        <end position="123"/>
    </location>
</feature>
<dbReference type="EMBL" id="JAOPKB010000013">
    <property type="protein sequence ID" value="MCU4974725.1"/>
    <property type="molecule type" value="Genomic_DNA"/>
</dbReference>